<reference evidence="1" key="2">
    <citation type="submission" date="2025-09" db="UniProtKB">
        <authorList>
            <consortium name="EnsemblPlants"/>
        </authorList>
    </citation>
    <scope>IDENTIFICATION</scope>
</reference>
<reference evidence="1" key="1">
    <citation type="submission" date="2021-05" db="EMBL/GenBank/DDBJ databases">
        <authorList>
            <person name="Scholz U."/>
            <person name="Mascher M."/>
            <person name="Fiebig A."/>
        </authorList>
    </citation>
    <scope>NUCLEOTIDE SEQUENCE [LARGE SCALE GENOMIC DNA]</scope>
</reference>
<evidence type="ECO:0000313" key="1">
    <source>
        <dbReference type="EnsemblPlants" id="AVESA.00010b.r2.4DG0779970.1.CDS"/>
    </source>
</evidence>
<dbReference type="Proteomes" id="UP001732700">
    <property type="component" value="Chromosome 4D"/>
</dbReference>
<organism evidence="1 2">
    <name type="scientific">Avena sativa</name>
    <name type="common">Oat</name>
    <dbReference type="NCBI Taxonomy" id="4498"/>
    <lineage>
        <taxon>Eukaryota</taxon>
        <taxon>Viridiplantae</taxon>
        <taxon>Streptophyta</taxon>
        <taxon>Embryophyta</taxon>
        <taxon>Tracheophyta</taxon>
        <taxon>Spermatophyta</taxon>
        <taxon>Magnoliopsida</taxon>
        <taxon>Liliopsida</taxon>
        <taxon>Poales</taxon>
        <taxon>Poaceae</taxon>
        <taxon>BOP clade</taxon>
        <taxon>Pooideae</taxon>
        <taxon>Poodae</taxon>
        <taxon>Poeae</taxon>
        <taxon>Poeae Chloroplast Group 1 (Aveneae type)</taxon>
        <taxon>Aveninae</taxon>
        <taxon>Avena</taxon>
    </lineage>
</organism>
<dbReference type="EnsemblPlants" id="AVESA.00010b.r2.4DG0779970.1">
    <property type="protein sequence ID" value="AVESA.00010b.r2.4DG0779970.1.CDS"/>
    <property type="gene ID" value="AVESA.00010b.r2.4DG0779970"/>
</dbReference>
<accession>A0ACD5XIS8</accession>
<proteinExistence type="predicted"/>
<sequence>MAAAEGLEDDGEDKKKTTLISLQSEDGVEFVVSELEASQSKVVEREIWRRRRKQISHSDGGDDGTKCGPICISVQGRTLSKVLEYWKKHPCGGTDDDAGWDAEFIDVDHETLFDLVWASDYLQIQGLLDLACQTLANKIKGKLPHEICHILNIRNVFTPEIYDEEQSSECCSSSQVMASEETCVNQELQLLEKALWALDIVRCQEFTEYDPKLKGFVCKRFNIYNMAFFDYDKETSFHRGPPLHKIPTPMCESIVQSCINIVSFKVRESDVGFPINVFGTVVARDTVDYRCVYLFRHERDDSQFISSQVCVFIPLSR</sequence>
<protein>
    <submittedName>
        <fullName evidence="1">Uncharacterized protein</fullName>
    </submittedName>
</protein>
<evidence type="ECO:0000313" key="2">
    <source>
        <dbReference type="Proteomes" id="UP001732700"/>
    </source>
</evidence>
<name>A0ACD5XIS8_AVESA</name>
<keyword evidence="2" id="KW-1185">Reference proteome</keyword>